<evidence type="ECO:0000313" key="3">
    <source>
        <dbReference type="Proteomes" id="UP000070444"/>
    </source>
</evidence>
<keyword evidence="3" id="KW-1185">Reference proteome</keyword>
<reference evidence="2 3" key="1">
    <citation type="journal article" date="2015" name="Genome Biol. Evol.">
        <title>Phylogenomic analyses indicate that early fungi evolved digesting cell walls of algal ancestors of land plants.</title>
        <authorList>
            <person name="Chang Y."/>
            <person name="Wang S."/>
            <person name="Sekimoto S."/>
            <person name="Aerts A.L."/>
            <person name="Choi C."/>
            <person name="Clum A."/>
            <person name="LaButti K.M."/>
            <person name="Lindquist E.A."/>
            <person name="Yee Ngan C."/>
            <person name="Ohm R.A."/>
            <person name="Salamov A.A."/>
            <person name="Grigoriev I.V."/>
            <person name="Spatafora J.W."/>
            <person name="Berbee M.L."/>
        </authorList>
    </citation>
    <scope>NUCLEOTIDE SEQUENCE [LARGE SCALE GENOMIC DNA]</scope>
    <source>
        <strain evidence="2 3">NRRL 28638</strain>
    </source>
</reference>
<dbReference type="AlphaFoldDB" id="A0A137NVV8"/>
<evidence type="ECO:0000313" key="2">
    <source>
        <dbReference type="EMBL" id="KXN66912.1"/>
    </source>
</evidence>
<dbReference type="InterPro" id="IPR001810">
    <property type="entry name" value="F-box_dom"/>
</dbReference>
<organism evidence="2 3">
    <name type="scientific">Conidiobolus coronatus (strain ATCC 28846 / CBS 209.66 / NRRL 28638)</name>
    <name type="common">Delacroixia coronata</name>
    <dbReference type="NCBI Taxonomy" id="796925"/>
    <lineage>
        <taxon>Eukaryota</taxon>
        <taxon>Fungi</taxon>
        <taxon>Fungi incertae sedis</taxon>
        <taxon>Zoopagomycota</taxon>
        <taxon>Entomophthoromycotina</taxon>
        <taxon>Entomophthoromycetes</taxon>
        <taxon>Entomophthorales</taxon>
        <taxon>Ancylistaceae</taxon>
        <taxon>Conidiobolus</taxon>
    </lineage>
</organism>
<dbReference type="Proteomes" id="UP000070444">
    <property type="component" value="Unassembled WGS sequence"/>
</dbReference>
<accession>A0A137NVV8</accession>
<dbReference type="Pfam" id="PF00646">
    <property type="entry name" value="F-box"/>
    <property type="match status" value="1"/>
</dbReference>
<dbReference type="EMBL" id="KQ964677">
    <property type="protein sequence ID" value="KXN66912.1"/>
    <property type="molecule type" value="Genomic_DNA"/>
</dbReference>
<protein>
    <recommendedName>
        <fullName evidence="1">F-box domain-containing protein</fullName>
    </recommendedName>
</protein>
<gene>
    <name evidence="2" type="ORF">CONCODRAFT_11137</name>
</gene>
<sequence length="215" mass="25609">MSCNNFTDSIKPVIETNNWEFLPDVINDLSNYLPHSDLIELSLVCRNYRAQLRKPIFKTLILFMHPVKTLNEYSDIPGRRNKFNRIIEEMKKFSKDNPSVVKEIYICSNLPQYFIRELLDTFKNIECFTIMELKCPMVPILNKPNNLSRLRLEIFFNVDVDKSIVDSLLKFCKKMKFLEIYAFWDYRSRSPPFFQINSTFTNLTTLVVYNPKIEY</sequence>
<proteinExistence type="predicted"/>
<evidence type="ECO:0000259" key="1">
    <source>
        <dbReference type="Pfam" id="PF00646"/>
    </source>
</evidence>
<feature type="domain" description="F-box" evidence="1">
    <location>
        <begin position="23"/>
        <end position="58"/>
    </location>
</feature>
<name>A0A137NVV8_CONC2</name>